<dbReference type="GO" id="GO:0005634">
    <property type="term" value="C:nucleus"/>
    <property type="evidence" value="ECO:0007669"/>
    <property type="project" value="UniProtKB-SubCell"/>
</dbReference>
<dbReference type="Pfam" id="PF01393">
    <property type="entry name" value="Chromo_shadow"/>
    <property type="match status" value="1"/>
</dbReference>
<feature type="domain" description="Chromo" evidence="4">
    <location>
        <begin position="31"/>
        <end position="91"/>
    </location>
</feature>
<proteinExistence type="predicted"/>
<dbReference type="InterPro" id="IPR016197">
    <property type="entry name" value="Chromo-like_dom_sf"/>
</dbReference>
<dbReference type="AlphaFoldDB" id="A0A1Y1N3K0"/>
<evidence type="ECO:0000259" key="4">
    <source>
        <dbReference type="PROSITE" id="PS50013"/>
    </source>
</evidence>
<dbReference type="SMART" id="SM00300">
    <property type="entry name" value="ChSh"/>
    <property type="match status" value="1"/>
</dbReference>
<dbReference type="PROSITE" id="PS00598">
    <property type="entry name" value="CHROMO_1"/>
    <property type="match status" value="1"/>
</dbReference>
<dbReference type="OrthoDB" id="433924at2759"/>
<feature type="domain" description="Chromo" evidence="4">
    <location>
        <begin position="123"/>
        <end position="181"/>
    </location>
</feature>
<dbReference type="GO" id="GO:0000792">
    <property type="term" value="C:heterochromatin"/>
    <property type="evidence" value="ECO:0007669"/>
    <property type="project" value="UniProtKB-ARBA"/>
</dbReference>
<name>A0A1Y1N3K0_PHOPY</name>
<keyword evidence="2" id="KW-0677">Repeat</keyword>
<dbReference type="PROSITE" id="PS50013">
    <property type="entry name" value="CHROMO_2"/>
    <property type="match status" value="2"/>
</dbReference>
<dbReference type="PANTHER" id="PTHR22812">
    <property type="entry name" value="CHROMOBOX PROTEIN"/>
    <property type="match status" value="1"/>
</dbReference>
<dbReference type="GeneID" id="116160929"/>
<dbReference type="InterPro" id="IPR000953">
    <property type="entry name" value="Chromo/chromo_shadow_dom"/>
</dbReference>
<dbReference type="KEGG" id="ppyr:116160929"/>
<keyword evidence="3" id="KW-0539">Nucleus</keyword>
<dbReference type="Pfam" id="PF00385">
    <property type="entry name" value="Chromo"/>
    <property type="match status" value="1"/>
</dbReference>
<evidence type="ECO:0000256" key="2">
    <source>
        <dbReference type="ARBA" id="ARBA00022737"/>
    </source>
</evidence>
<sequence>MIVKINFIMSKKTKKEKNYAYFSTRPDNEEYTVERIIDKRVNPFTRSIEYLLKWKGYSDRDNTWEPEHNLDCPGLVEEFEVSRRRKHEFQYRKRRYAPVTITSSGCETPDVSKKKVIGFDRGLKPERILACTNTNGQLLFLMQWKNSTKVDLVPSVEANMRCPEVVIDFYERHIVLNFSKEKAEGCVVGDK</sequence>
<dbReference type="RefSeq" id="XP_031329939.1">
    <property type="nucleotide sequence ID" value="XM_031474079.1"/>
</dbReference>
<dbReference type="PRINTS" id="PR00504">
    <property type="entry name" value="CHROMODOMAIN"/>
</dbReference>
<dbReference type="FunFam" id="2.40.50.40:FF:000031">
    <property type="entry name" value="Heterochromatin protein 1"/>
    <property type="match status" value="1"/>
</dbReference>
<dbReference type="InterPro" id="IPR008251">
    <property type="entry name" value="Chromo_shadow_dom"/>
</dbReference>
<dbReference type="InterPro" id="IPR023780">
    <property type="entry name" value="Chromo_domain"/>
</dbReference>
<dbReference type="InterPro" id="IPR017984">
    <property type="entry name" value="Chromo_dom_subgr"/>
</dbReference>
<dbReference type="SUPFAM" id="SSF54160">
    <property type="entry name" value="Chromo domain-like"/>
    <property type="match status" value="2"/>
</dbReference>
<dbReference type="EMBL" id="GEZM01013577">
    <property type="protein sequence ID" value="JAV92463.1"/>
    <property type="molecule type" value="Transcribed_RNA"/>
</dbReference>
<comment type="subcellular location">
    <subcellularLocation>
        <location evidence="1">Nucleus</location>
    </subcellularLocation>
</comment>
<evidence type="ECO:0000256" key="3">
    <source>
        <dbReference type="ARBA" id="ARBA00023242"/>
    </source>
</evidence>
<dbReference type="InterPro" id="IPR023779">
    <property type="entry name" value="Chromodomain_CS"/>
</dbReference>
<dbReference type="Gene3D" id="2.40.50.40">
    <property type="match status" value="2"/>
</dbReference>
<reference evidence="5" key="1">
    <citation type="journal article" date="2016" name="Sci. Rep.">
        <title>Molecular characterization of firefly nuptial gifts: a multi-omics approach sheds light on postcopulatory sexual selection.</title>
        <authorList>
            <person name="Al-Wathiqui N."/>
            <person name="Fallon T.R."/>
            <person name="South A."/>
            <person name="Weng J.K."/>
            <person name="Lewis S.M."/>
        </authorList>
    </citation>
    <scope>NUCLEOTIDE SEQUENCE</scope>
</reference>
<protein>
    <recommendedName>
        <fullName evidence="4">Chromo domain-containing protein</fullName>
    </recommendedName>
</protein>
<accession>A0A1Y1N3K0</accession>
<dbReference type="InterPro" id="IPR051219">
    <property type="entry name" value="Heterochromatin_chromo-domain"/>
</dbReference>
<organism evidence="5">
    <name type="scientific">Photinus pyralis</name>
    <name type="common">Common eastern firefly</name>
    <name type="synonym">Lampyris pyralis</name>
    <dbReference type="NCBI Taxonomy" id="7054"/>
    <lineage>
        <taxon>Eukaryota</taxon>
        <taxon>Metazoa</taxon>
        <taxon>Ecdysozoa</taxon>
        <taxon>Arthropoda</taxon>
        <taxon>Hexapoda</taxon>
        <taxon>Insecta</taxon>
        <taxon>Pterygota</taxon>
        <taxon>Neoptera</taxon>
        <taxon>Endopterygota</taxon>
        <taxon>Coleoptera</taxon>
        <taxon>Polyphaga</taxon>
        <taxon>Elateriformia</taxon>
        <taxon>Elateroidea</taxon>
        <taxon>Lampyridae</taxon>
        <taxon>Lampyrinae</taxon>
        <taxon>Photinus</taxon>
    </lineage>
</organism>
<dbReference type="SMART" id="SM00298">
    <property type="entry name" value="CHROMO"/>
    <property type="match status" value="2"/>
</dbReference>
<evidence type="ECO:0000256" key="1">
    <source>
        <dbReference type="ARBA" id="ARBA00004123"/>
    </source>
</evidence>
<evidence type="ECO:0000313" key="5">
    <source>
        <dbReference type="EMBL" id="JAV92463.1"/>
    </source>
</evidence>